<dbReference type="Proteomes" id="UP000541810">
    <property type="component" value="Unassembled WGS sequence"/>
</dbReference>
<dbReference type="AlphaFoldDB" id="A0A7X0H8U6"/>
<gene>
    <name evidence="2" type="ORF">HNQ40_002027</name>
</gene>
<proteinExistence type="predicted"/>
<evidence type="ECO:0000313" key="3">
    <source>
        <dbReference type="Proteomes" id="UP000541810"/>
    </source>
</evidence>
<keyword evidence="3" id="KW-1185">Reference proteome</keyword>
<evidence type="ECO:0000313" key="2">
    <source>
        <dbReference type="EMBL" id="MBB6430221.1"/>
    </source>
</evidence>
<feature type="region of interest" description="Disordered" evidence="1">
    <location>
        <begin position="199"/>
        <end position="225"/>
    </location>
</feature>
<comment type="caution">
    <text evidence="2">The sequence shown here is derived from an EMBL/GenBank/DDBJ whole genome shotgun (WGS) entry which is preliminary data.</text>
</comment>
<feature type="compositionally biased region" description="Polar residues" evidence="1">
    <location>
        <begin position="103"/>
        <end position="113"/>
    </location>
</feature>
<dbReference type="RefSeq" id="WP_184677753.1">
    <property type="nucleotide sequence ID" value="NZ_JACHGY010000001.1"/>
</dbReference>
<protein>
    <recommendedName>
        <fullName evidence="4">Recombination-associated protein RdgC</fullName>
    </recommendedName>
</protein>
<accession>A0A7X0H8U6</accession>
<organism evidence="2 3">
    <name type="scientific">Algisphaera agarilytica</name>
    <dbReference type="NCBI Taxonomy" id="1385975"/>
    <lineage>
        <taxon>Bacteria</taxon>
        <taxon>Pseudomonadati</taxon>
        <taxon>Planctomycetota</taxon>
        <taxon>Phycisphaerae</taxon>
        <taxon>Phycisphaerales</taxon>
        <taxon>Phycisphaeraceae</taxon>
        <taxon>Algisphaera</taxon>
    </lineage>
</organism>
<reference evidence="2 3" key="1">
    <citation type="submission" date="2020-08" db="EMBL/GenBank/DDBJ databases">
        <title>Genomic Encyclopedia of Type Strains, Phase IV (KMG-IV): sequencing the most valuable type-strain genomes for metagenomic binning, comparative biology and taxonomic classification.</title>
        <authorList>
            <person name="Goeker M."/>
        </authorList>
    </citation>
    <scope>NUCLEOTIDE SEQUENCE [LARGE SCALE GENOMIC DNA]</scope>
    <source>
        <strain evidence="2 3">DSM 103725</strain>
    </source>
</reference>
<dbReference type="EMBL" id="JACHGY010000001">
    <property type="protein sequence ID" value="MBB6430221.1"/>
    <property type="molecule type" value="Genomic_DNA"/>
</dbReference>
<evidence type="ECO:0008006" key="4">
    <source>
        <dbReference type="Google" id="ProtNLM"/>
    </source>
</evidence>
<feature type="region of interest" description="Disordered" evidence="1">
    <location>
        <begin position="103"/>
        <end position="132"/>
    </location>
</feature>
<sequence length="428" mass="46844">MPFDSGRVTFTRFHVNGDAPSHVDDAFLSILSESRFREHELGEPDEVEAGFTTGVHLFDTQFTYDKNGFGTPGNGMALFALRMDTHKVPADVKKAYRVMNEQAAASGNPTGFPSKSEKREARETANQQIRDELASGKYRKSKVVPVLWDFASQTLYCGAAGTTVIEHLSRLMRHAFAVELDNLSAGVLAGNLIKAQGKSRDYEDLQPSAFTAPPDAPRPVGDDDAPSFGDGSLPVLPWIAKSVDLKDYLGNEFLMWLWWHGEKNAETPTLKTTAGDIFVAIDKALDMDCAWDLTGKQTLRGDGPTRLPEAGDALTTGKWPRKTGLILADAEHQWELTLQGDQFVVSGAALPEIEDVETARELTERRLELVVALSDTLNALFTAFLDRRASGPWKSDRDAIKAWIKDRQKKSAATPALMPSAAAAPAPV</sequence>
<evidence type="ECO:0000256" key="1">
    <source>
        <dbReference type="SAM" id="MobiDB-lite"/>
    </source>
</evidence>
<name>A0A7X0H8U6_9BACT</name>
<feature type="compositionally biased region" description="Basic and acidic residues" evidence="1">
    <location>
        <begin position="115"/>
        <end position="132"/>
    </location>
</feature>